<dbReference type="PANTHER" id="PTHR34406">
    <property type="entry name" value="PROTEIN YCEI"/>
    <property type="match status" value="1"/>
</dbReference>
<keyword evidence="4" id="KW-1185">Reference proteome</keyword>
<organism evidence="3 4">
    <name type="scientific">Fibrella aquatilis</name>
    <dbReference type="NCBI Taxonomy" id="2817059"/>
    <lineage>
        <taxon>Bacteria</taxon>
        <taxon>Pseudomonadati</taxon>
        <taxon>Bacteroidota</taxon>
        <taxon>Cytophagia</taxon>
        <taxon>Cytophagales</taxon>
        <taxon>Spirosomataceae</taxon>
        <taxon>Fibrella</taxon>
    </lineage>
</organism>
<proteinExistence type="predicted"/>
<evidence type="ECO:0000256" key="1">
    <source>
        <dbReference type="SAM" id="SignalP"/>
    </source>
</evidence>
<feature type="chain" id="PRO_5037667607" evidence="1">
    <location>
        <begin position="22"/>
        <end position="209"/>
    </location>
</feature>
<dbReference type="SUPFAM" id="SSF101874">
    <property type="entry name" value="YceI-like"/>
    <property type="match status" value="1"/>
</dbReference>
<dbReference type="InterPro" id="IPR007372">
    <property type="entry name" value="Lipid/polyisoprenoid-bd_YceI"/>
</dbReference>
<gene>
    <name evidence="3" type="ORF">J2I48_00430</name>
</gene>
<evidence type="ECO:0000313" key="4">
    <source>
        <dbReference type="Proteomes" id="UP000664795"/>
    </source>
</evidence>
<protein>
    <submittedName>
        <fullName evidence="3">YceI family protein</fullName>
    </submittedName>
</protein>
<dbReference type="AlphaFoldDB" id="A0A939G3Q6"/>
<accession>A0A939G3Q6</accession>
<comment type="caution">
    <text evidence="3">The sequence shown here is derived from an EMBL/GenBank/DDBJ whole genome shotgun (WGS) entry which is preliminary data.</text>
</comment>
<dbReference type="Proteomes" id="UP000664795">
    <property type="component" value="Unassembled WGS sequence"/>
</dbReference>
<dbReference type="RefSeq" id="WP_207333407.1">
    <property type="nucleotide sequence ID" value="NZ_JAFMYU010000001.1"/>
</dbReference>
<dbReference type="EMBL" id="JAFMYU010000001">
    <property type="protein sequence ID" value="MBO0929436.1"/>
    <property type="molecule type" value="Genomic_DNA"/>
</dbReference>
<keyword evidence="1" id="KW-0732">Signal</keyword>
<dbReference type="InterPro" id="IPR036761">
    <property type="entry name" value="TTHA0802/YceI-like_sf"/>
</dbReference>
<feature type="signal peptide" evidence="1">
    <location>
        <begin position="1"/>
        <end position="21"/>
    </location>
</feature>
<dbReference type="SMART" id="SM00867">
    <property type="entry name" value="YceI"/>
    <property type="match status" value="1"/>
</dbReference>
<evidence type="ECO:0000313" key="3">
    <source>
        <dbReference type="EMBL" id="MBO0929436.1"/>
    </source>
</evidence>
<dbReference type="Gene3D" id="2.40.128.110">
    <property type="entry name" value="Lipid/polyisoprenoid-binding, YceI-like"/>
    <property type="match status" value="1"/>
</dbReference>
<sequence>MKFNLILAGLTAATLTTAAVAGPGKKVATTAAAAKAVTYKVDAAKSTMLWNGKKVTGEHSGNIKVKDGAFVVDGNKVTGGEFTFDMNSITDTDIADATYNAKLIGHLKSDDFFSTAKHPTSTFKITKVTPKGGDQYDVTGNMTIKGITNAITFPATVKVTPAGISADGKATIDRTKFDIRYGSKSFFESIGDKAIHDDFTVEMKLVATK</sequence>
<dbReference type="PANTHER" id="PTHR34406:SF1">
    <property type="entry name" value="PROTEIN YCEI"/>
    <property type="match status" value="1"/>
</dbReference>
<feature type="domain" description="Lipid/polyisoprenoid-binding YceI-like" evidence="2">
    <location>
        <begin position="38"/>
        <end position="208"/>
    </location>
</feature>
<evidence type="ECO:0000259" key="2">
    <source>
        <dbReference type="SMART" id="SM00867"/>
    </source>
</evidence>
<reference evidence="3 4" key="1">
    <citation type="submission" date="2021-03" db="EMBL/GenBank/DDBJ databases">
        <title>Fibrella sp. HMF5036 genome sequencing and assembly.</title>
        <authorList>
            <person name="Kang H."/>
            <person name="Kim H."/>
            <person name="Bae S."/>
            <person name="Joh K."/>
        </authorList>
    </citation>
    <scope>NUCLEOTIDE SEQUENCE [LARGE SCALE GENOMIC DNA]</scope>
    <source>
        <strain evidence="3 4">HMF5036</strain>
    </source>
</reference>
<name>A0A939G3Q6_9BACT</name>
<dbReference type="Pfam" id="PF04264">
    <property type="entry name" value="YceI"/>
    <property type="match status" value="1"/>
</dbReference>